<dbReference type="Proteomes" id="UP000310066">
    <property type="component" value="Unassembled WGS sequence"/>
</dbReference>
<dbReference type="EMBL" id="NAJP01000081">
    <property type="protein sequence ID" value="TKA34430.1"/>
    <property type="molecule type" value="Genomic_DNA"/>
</dbReference>
<gene>
    <name evidence="3" type="ORF">B0A54_15263</name>
</gene>
<organism evidence="3 4">
    <name type="scientific">Friedmanniomyces endolithicus</name>
    <dbReference type="NCBI Taxonomy" id="329885"/>
    <lineage>
        <taxon>Eukaryota</taxon>
        <taxon>Fungi</taxon>
        <taxon>Dikarya</taxon>
        <taxon>Ascomycota</taxon>
        <taxon>Pezizomycotina</taxon>
        <taxon>Dothideomycetes</taxon>
        <taxon>Dothideomycetidae</taxon>
        <taxon>Mycosphaerellales</taxon>
        <taxon>Teratosphaeriaceae</taxon>
        <taxon>Friedmanniomyces</taxon>
    </lineage>
</organism>
<feature type="region of interest" description="Disordered" evidence="2">
    <location>
        <begin position="1"/>
        <end position="34"/>
    </location>
</feature>
<feature type="region of interest" description="Disordered" evidence="2">
    <location>
        <begin position="160"/>
        <end position="208"/>
    </location>
</feature>
<feature type="compositionally biased region" description="Polar residues" evidence="2">
    <location>
        <begin position="334"/>
        <end position="360"/>
    </location>
</feature>
<sequence length="920" mass="99988">MPDQASQHLHPDLPPPSPHGHTVTLPGIPEARPGHNAFAQQAARMERHRFDGNAFYQQEVQKRTGTPPSMIHPALRERSTSDASLLLGTDSQTLRESSVTTMSAFINAGKKRSPPLTFLPSNGHFAEPTIRGYIEERREQLVHEASGSDEDRTSVYQTYAPTPKTSSSEFASHTPAGSATPRKHRISLPRRDTTNIGGDGAPSSPRRTFFDRLRMPKFNGSTSSPSMTTLNSSESFVVEEAGIPVKAQAVLGASSSKLSLARSPSKQRKAFMSRKAAQLSDIATSVTSASRKPGTIDAQSAPRTGSTTATTPQTAQTSVSDPTHYSYVNGKRIPSQTFSDRGAHQNQGTSKCAVQRSQSLKYFDPGVPPTPPAKNTPPGQRAQADVPTSSTSTRVPFHKAEITPSKPPVGRVSTSDRHSPTKFGSYGHKETPRLVTQPSIYSLHASVVPGNMEATTFEEMKARIDGLSLEGFSLPNETHYNHHQRSPEMVYSPSIYSGEWSVRNSVMSGHSHHGHRLSFNDLPSLVEVPDECEKSGHSTKKSSSSGGTIPIYYPELASDPSVYDLMSQHKVHVRSHTSPDVGHFKLNVFDLTEAPIHGRTRARDHSHSPMRSMGFDNDSPIHSLGGDKVDVCLFATPSREDMVERYSASPAPSDHPSAMPSPLHYLPATTYTPPSKASQRHPMDCTPVSRSRENAHFGRHSGLDIHHSEVSLLDLPLQDQNILETAPVLKASPRRLDRLHQRSMGAGIDEQGEDVDPAKAGYVTQTKAKSSKMDKMLDMLDKLTTRNDDLEAMREEMRATNARLDARLAAMEDVPRHSPSPSSSAMGFGLDGASSADDETLSRVQNRIPTDVAHEFYRGGKSPAPASSPPTSVAAGGEGEVETEAEKIEKLTETNKQLTVMIQGFAAELEAVKRRLGGDA</sequence>
<feature type="compositionally biased region" description="Low complexity" evidence="2">
    <location>
        <begin position="300"/>
        <end position="318"/>
    </location>
</feature>
<proteinExistence type="predicted"/>
<comment type="caution">
    <text evidence="3">The sequence shown here is derived from an EMBL/GenBank/DDBJ whole genome shotgun (WGS) entry which is preliminary data.</text>
</comment>
<feature type="compositionally biased region" description="Pro residues" evidence="2">
    <location>
        <begin position="366"/>
        <end position="375"/>
    </location>
</feature>
<dbReference type="OrthoDB" id="3641158at2759"/>
<keyword evidence="1" id="KW-0175">Coiled coil</keyword>
<evidence type="ECO:0000313" key="3">
    <source>
        <dbReference type="EMBL" id="TKA34430.1"/>
    </source>
</evidence>
<feature type="compositionally biased region" description="Polar residues" evidence="2">
    <location>
        <begin position="160"/>
        <end position="177"/>
    </location>
</feature>
<evidence type="ECO:0000313" key="4">
    <source>
        <dbReference type="Proteomes" id="UP000310066"/>
    </source>
</evidence>
<feature type="region of interest" description="Disordered" evidence="2">
    <location>
        <begin position="856"/>
        <end position="885"/>
    </location>
</feature>
<protein>
    <submittedName>
        <fullName evidence="3">Uncharacterized protein</fullName>
    </submittedName>
</protein>
<feature type="compositionally biased region" description="Low complexity" evidence="2">
    <location>
        <begin position="647"/>
        <end position="662"/>
    </location>
</feature>
<feature type="compositionally biased region" description="Low complexity" evidence="2">
    <location>
        <begin position="859"/>
        <end position="875"/>
    </location>
</feature>
<evidence type="ECO:0000256" key="2">
    <source>
        <dbReference type="SAM" id="MobiDB-lite"/>
    </source>
</evidence>
<feature type="region of interest" description="Disordered" evidence="2">
    <location>
        <begin position="280"/>
        <end position="430"/>
    </location>
</feature>
<dbReference type="AlphaFoldDB" id="A0A4U0UFS7"/>
<feature type="coiled-coil region" evidence="1">
    <location>
        <begin position="773"/>
        <end position="814"/>
    </location>
</feature>
<reference evidence="3 4" key="1">
    <citation type="submission" date="2017-03" db="EMBL/GenBank/DDBJ databases">
        <title>Genomes of endolithic fungi from Antarctica.</title>
        <authorList>
            <person name="Coleine C."/>
            <person name="Masonjones S."/>
            <person name="Stajich J.E."/>
        </authorList>
    </citation>
    <scope>NUCLEOTIDE SEQUENCE [LARGE SCALE GENOMIC DNA]</scope>
    <source>
        <strain evidence="3 4">CCFEE 5311</strain>
    </source>
</reference>
<feature type="region of interest" description="Disordered" evidence="2">
    <location>
        <begin position="814"/>
        <end position="839"/>
    </location>
</feature>
<feature type="compositionally biased region" description="Polar residues" evidence="2">
    <location>
        <begin position="281"/>
        <end position="290"/>
    </location>
</feature>
<evidence type="ECO:0000256" key="1">
    <source>
        <dbReference type="SAM" id="Coils"/>
    </source>
</evidence>
<name>A0A4U0UFS7_9PEZI</name>
<accession>A0A4U0UFS7</accession>
<dbReference type="STRING" id="329885.A0A4U0UFS7"/>
<feature type="region of interest" description="Disordered" evidence="2">
    <location>
        <begin position="647"/>
        <end position="690"/>
    </location>
</feature>